<feature type="compositionally biased region" description="Basic and acidic residues" evidence="5">
    <location>
        <begin position="533"/>
        <end position="550"/>
    </location>
</feature>
<dbReference type="OMA" id="ISANAKC"/>
<dbReference type="GO" id="GO:0008270">
    <property type="term" value="F:zinc ion binding"/>
    <property type="evidence" value="ECO:0007669"/>
    <property type="project" value="UniProtKB-KW"/>
</dbReference>
<reference evidence="8" key="2">
    <citation type="submission" date="2010-04" db="EMBL/GenBank/DDBJ databases">
        <authorList>
            <person name="Buell R."/>
            <person name="Hamilton J."/>
            <person name="Hostetler J."/>
        </authorList>
    </citation>
    <scope>NUCLEOTIDE SEQUENCE [LARGE SCALE GENOMIC DNA]</scope>
    <source>
        <strain evidence="8">DAOM:BR144</strain>
    </source>
</reference>
<evidence type="ECO:0000259" key="6">
    <source>
        <dbReference type="PROSITE" id="PS50178"/>
    </source>
</evidence>
<dbReference type="VEuPathDB" id="FungiDB:PYU1_G001954"/>
<keyword evidence="3" id="KW-0862">Zinc</keyword>
<dbReference type="PROSITE" id="PS50178">
    <property type="entry name" value="ZF_FYVE"/>
    <property type="match status" value="1"/>
</dbReference>
<evidence type="ECO:0000256" key="3">
    <source>
        <dbReference type="ARBA" id="ARBA00022833"/>
    </source>
</evidence>
<dbReference type="STRING" id="431595.K3WAG5"/>
<dbReference type="InParanoid" id="K3WAG5"/>
<dbReference type="EnsemblProtists" id="PYU1_T001956">
    <property type="protein sequence ID" value="PYU1_T001956"/>
    <property type="gene ID" value="PYU1_G001954"/>
</dbReference>
<keyword evidence="1" id="KW-0479">Metal-binding</keyword>
<evidence type="ECO:0000256" key="1">
    <source>
        <dbReference type="ARBA" id="ARBA00022723"/>
    </source>
</evidence>
<proteinExistence type="predicted"/>
<dbReference type="Gene3D" id="3.30.40.10">
    <property type="entry name" value="Zinc/RING finger domain, C3HC4 (zinc finger)"/>
    <property type="match status" value="1"/>
</dbReference>
<organism evidence="7 8">
    <name type="scientific">Globisporangium ultimum (strain ATCC 200006 / CBS 805.95 / DAOM BR144)</name>
    <name type="common">Pythium ultimum</name>
    <dbReference type="NCBI Taxonomy" id="431595"/>
    <lineage>
        <taxon>Eukaryota</taxon>
        <taxon>Sar</taxon>
        <taxon>Stramenopiles</taxon>
        <taxon>Oomycota</taxon>
        <taxon>Peronosporomycetes</taxon>
        <taxon>Pythiales</taxon>
        <taxon>Pythiaceae</taxon>
        <taxon>Globisporangium</taxon>
    </lineage>
</organism>
<feature type="domain" description="FYVE-type" evidence="6">
    <location>
        <begin position="266"/>
        <end position="341"/>
    </location>
</feature>
<dbReference type="Proteomes" id="UP000019132">
    <property type="component" value="Unassembled WGS sequence"/>
</dbReference>
<dbReference type="InterPro" id="IPR013083">
    <property type="entry name" value="Znf_RING/FYVE/PHD"/>
</dbReference>
<evidence type="ECO:0000256" key="4">
    <source>
        <dbReference type="PROSITE-ProRule" id="PRU00091"/>
    </source>
</evidence>
<name>K3WAG5_GLOUD</name>
<dbReference type="InterPro" id="IPR017455">
    <property type="entry name" value="Znf_FYVE-rel"/>
</dbReference>
<protein>
    <recommendedName>
        <fullName evidence="6">FYVE-type domain-containing protein</fullName>
    </recommendedName>
</protein>
<dbReference type="InterPro" id="IPR000306">
    <property type="entry name" value="Znf_FYVE"/>
</dbReference>
<feature type="region of interest" description="Disordered" evidence="5">
    <location>
        <begin position="515"/>
        <end position="550"/>
    </location>
</feature>
<evidence type="ECO:0000313" key="8">
    <source>
        <dbReference type="Proteomes" id="UP000019132"/>
    </source>
</evidence>
<dbReference type="eggNOG" id="ENOG502STWK">
    <property type="taxonomic scope" value="Eukaryota"/>
</dbReference>
<reference evidence="8" key="1">
    <citation type="journal article" date="2010" name="Genome Biol.">
        <title>Genome sequence of the necrotrophic plant pathogen Pythium ultimum reveals original pathogenicity mechanisms and effector repertoire.</title>
        <authorList>
            <person name="Levesque C.A."/>
            <person name="Brouwer H."/>
            <person name="Cano L."/>
            <person name="Hamilton J.P."/>
            <person name="Holt C."/>
            <person name="Huitema E."/>
            <person name="Raffaele S."/>
            <person name="Robideau G.P."/>
            <person name="Thines M."/>
            <person name="Win J."/>
            <person name="Zerillo M.M."/>
            <person name="Beakes G.W."/>
            <person name="Boore J.L."/>
            <person name="Busam D."/>
            <person name="Dumas B."/>
            <person name="Ferriera S."/>
            <person name="Fuerstenberg S.I."/>
            <person name="Gachon C.M."/>
            <person name="Gaulin E."/>
            <person name="Govers F."/>
            <person name="Grenville-Briggs L."/>
            <person name="Horner N."/>
            <person name="Hostetler J."/>
            <person name="Jiang R.H."/>
            <person name="Johnson J."/>
            <person name="Krajaejun T."/>
            <person name="Lin H."/>
            <person name="Meijer H.J."/>
            <person name="Moore B."/>
            <person name="Morris P."/>
            <person name="Phuntmart V."/>
            <person name="Puiu D."/>
            <person name="Shetty J."/>
            <person name="Stajich J.E."/>
            <person name="Tripathy S."/>
            <person name="Wawra S."/>
            <person name="van West P."/>
            <person name="Whitty B.R."/>
            <person name="Coutinho P.M."/>
            <person name="Henrissat B."/>
            <person name="Martin F."/>
            <person name="Thomas P.D."/>
            <person name="Tyler B.M."/>
            <person name="De Vries R.P."/>
            <person name="Kamoun S."/>
            <person name="Yandell M."/>
            <person name="Tisserat N."/>
            <person name="Buell C.R."/>
        </authorList>
    </citation>
    <scope>NUCLEOTIDE SEQUENCE</scope>
    <source>
        <strain evidence="8">DAOM:BR144</strain>
    </source>
</reference>
<evidence type="ECO:0000313" key="7">
    <source>
        <dbReference type="EnsemblProtists" id="PYU1_T001956"/>
    </source>
</evidence>
<dbReference type="AlphaFoldDB" id="K3WAG5"/>
<keyword evidence="8" id="KW-1185">Reference proteome</keyword>
<dbReference type="CDD" id="cd00065">
    <property type="entry name" value="FYVE_like_SF"/>
    <property type="match status" value="1"/>
</dbReference>
<dbReference type="InterPro" id="IPR011011">
    <property type="entry name" value="Znf_FYVE_PHD"/>
</dbReference>
<evidence type="ECO:0000256" key="2">
    <source>
        <dbReference type="ARBA" id="ARBA00022771"/>
    </source>
</evidence>
<dbReference type="Pfam" id="PF01363">
    <property type="entry name" value="FYVE"/>
    <property type="match status" value="1"/>
</dbReference>
<dbReference type="EMBL" id="GL376634">
    <property type="status" value="NOT_ANNOTATED_CDS"/>
    <property type="molecule type" value="Genomic_DNA"/>
</dbReference>
<dbReference type="HOGENOM" id="CLU_028945_0_0_1"/>
<accession>K3WAG5</accession>
<reference evidence="7" key="3">
    <citation type="submission" date="2015-02" db="UniProtKB">
        <authorList>
            <consortium name="EnsemblProtists"/>
        </authorList>
    </citation>
    <scope>IDENTIFICATION</scope>
    <source>
        <strain evidence="7">DAOM BR144</strain>
    </source>
</reference>
<sequence length="550" mass="60654">MEPRFPLDAAQLPTLQVDRHTLGQWTRAAQHEIAQLLADRESWYYRGQEPKYAYKLIYNKKGLEGFINTAEAARRKEFYAQGILKMYLEDVSYGLYCETTLAQRSVTAFLDDEDFLDAAVLLVDDTQSIEDTFQFSGVKWVATRSPLGVNVHSDFVYFEYSCTARDADGRVVLVQYTTCPDLTSSQLQDSGLPVMLARGKNHRVTTFRADPEGTHVQCAGTLVTNEEIPSWVGMKSVLQTFASLNNVVGVADARAISSFGIAKAISANAKCCYLCKKKFSMLRTRQHCRICGHNACKNCTVKLKFINEERLLPSSSSSPAAVVGALLVEDKFCLPCVRRAREQRPEGDGGVMQFVSSIVSESSNQTNQSSFDDAAFETGFSDLHDLSDDDSEYDEALYHKSYAAPPQRHTNNNETVRAYLLSPKQGNSSISPVMAFMAQQSARSSAPSSPLSCLYPDTGHASGRGGAQYVAETFPVAESFSKLSQSIAAQEAILQSMHQEQRKLHAYQRRAAAAVGPAYPLNDGDDNAAVSRLEGDTSKDRFEVLSDAAR</sequence>
<dbReference type="InterPro" id="IPR052727">
    <property type="entry name" value="Rab4/Rab5_effector"/>
</dbReference>
<evidence type="ECO:0000256" key="5">
    <source>
        <dbReference type="SAM" id="MobiDB-lite"/>
    </source>
</evidence>
<dbReference type="SUPFAM" id="SSF57903">
    <property type="entry name" value="FYVE/PHD zinc finger"/>
    <property type="match status" value="1"/>
</dbReference>
<keyword evidence="2 4" id="KW-0863">Zinc-finger</keyword>
<dbReference type="PANTHER" id="PTHR13510">
    <property type="entry name" value="FYVE-FINGER-CONTAINING RAB5 EFFECTOR PROTEIN RABENOSYN-5-RELATED"/>
    <property type="match status" value="1"/>
</dbReference>
<dbReference type="PANTHER" id="PTHR13510:SF44">
    <property type="entry name" value="RABENOSYN-5"/>
    <property type="match status" value="1"/>
</dbReference>